<reference evidence="2" key="1">
    <citation type="submission" date="2021-03" db="EMBL/GenBank/DDBJ databases">
        <authorList>
            <person name="Bekaert M."/>
        </authorList>
    </citation>
    <scope>NUCLEOTIDE SEQUENCE</scope>
</reference>
<keyword evidence="3" id="KW-1185">Reference proteome</keyword>
<dbReference type="EMBL" id="CAJPWZ010002679">
    <property type="protein sequence ID" value="CAG2242589.1"/>
    <property type="molecule type" value="Genomic_DNA"/>
</dbReference>
<feature type="compositionally biased region" description="Low complexity" evidence="1">
    <location>
        <begin position="290"/>
        <end position="307"/>
    </location>
</feature>
<name>A0A8S3U9Y3_MYTED</name>
<feature type="region of interest" description="Disordered" evidence="1">
    <location>
        <begin position="278"/>
        <end position="307"/>
    </location>
</feature>
<dbReference type="Proteomes" id="UP000683360">
    <property type="component" value="Unassembled WGS sequence"/>
</dbReference>
<gene>
    <name evidence="2" type="ORF">MEDL_54753</name>
</gene>
<evidence type="ECO:0000313" key="3">
    <source>
        <dbReference type="Proteomes" id="UP000683360"/>
    </source>
</evidence>
<evidence type="ECO:0000313" key="2">
    <source>
        <dbReference type="EMBL" id="CAG2242589.1"/>
    </source>
</evidence>
<dbReference type="AlphaFoldDB" id="A0A8S3U9Y3"/>
<proteinExistence type="predicted"/>
<organism evidence="2 3">
    <name type="scientific">Mytilus edulis</name>
    <name type="common">Blue mussel</name>
    <dbReference type="NCBI Taxonomy" id="6550"/>
    <lineage>
        <taxon>Eukaryota</taxon>
        <taxon>Metazoa</taxon>
        <taxon>Spiralia</taxon>
        <taxon>Lophotrochozoa</taxon>
        <taxon>Mollusca</taxon>
        <taxon>Bivalvia</taxon>
        <taxon>Autobranchia</taxon>
        <taxon>Pteriomorphia</taxon>
        <taxon>Mytilida</taxon>
        <taxon>Mytiloidea</taxon>
        <taxon>Mytilidae</taxon>
        <taxon>Mytilinae</taxon>
        <taxon>Mytilus</taxon>
    </lineage>
</organism>
<feature type="region of interest" description="Disordered" evidence="1">
    <location>
        <begin position="187"/>
        <end position="207"/>
    </location>
</feature>
<accession>A0A8S3U9Y3</accession>
<sequence>MTSLVGDKLTESIYTKMHSVEANGREIKDFIKNDLHEILSTLPSVDLLNNMNTVIQDSSIVPPSSRDENDPLLTNLNRTQNSASTETIVATDSTQSLKNCASCSENIIDFDFIWVLLVKKIPFSMSKHNNSIKPHKQTGQKKQKILKQDDLKSKLAVAEAHIAALENTILDNNNVIRNMKLSQLGQTDYHQNGPDHHSYRQTPSSNNANCSNCHCSQLDNRIRDLEREMSNLRLQHLKNQFLTLRQHSQNLVNLQGTPHMNQQGPVHTIHSQHVVQPSPNFSAKPLDTTTSPSFIPAVSSSSTTLHV</sequence>
<evidence type="ECO:0000256" key="1">
    <source>
        <dbReference type="SAM" id="MobiDB-lite"/>
    </source>
</evidence>
<comment type="caution">
    <text evidence="2">The sequence shown here is derived from an EMBL/GenBank/DDBJ whole genome shotgun (WGS) entry which is preliminary data.</text>
</comment>
<protein>
    <submittedName>
        <fullName evidence="2">Uncharacterized protein</fullName>
    </submittedName>
</protein>